<keyword evidence="2" id="KW-1185">Reference proteome</keyword>
<comment type="caution">
    <text evidence="1">The sequence shown here is derived from an EMBL/GenBank/DDBJ whole genome shotgun (WGS) entry which is preliminary data.</text>
</comment>
<protein>
    <submittedName>
        <fullName evidence="1">Uncharacterized protein</fullName>
    </submittedName>
</protein>
<reference evidence="1 2" key="1">
    <citation type="journal article" date="2017" name="Nat. Commun.">
        <title>Genome assembly with in vitro proximity ligation data and whole-genome triplication in lettuce.</title>
        <authorList>
            <person name="Reyes-Chin-Wo S."/>
            <person name="Wang Z."/>
            <person name="Yang X."/>
            <person name="Kozik A."/>
            <person name="Arikit S."/>
            <person name="Song C."/>
            <person name="Xia L."/>
            <person name="Froenicke L."/>
            <person name="Lavelle D.O."/>
            <person name="Truco M.J."/>
            <person name="Xia R."/>
            <person name="Zhu S."/>
            <person name="Xu C."/>
            <person name="Xu H."/>
            <person name="Xu X."/>
            <person name="Cox K."/>
            <person name="Korf I."/>
            <person name="Meyers B.C."/>
            <person name="Michelmore R.W."/>
        </authorList>
    </citation>
    <scope>NUCLEOTIDE SEQUENCE [LARGE SCALE GENOMIC DNA]</scope>
    <source>
        <strain evidence="2">cv. Salinas</strain>
        <tissue evidence="1">Seedlings</tissue>
    </source>
</reference>
<dbReference type="Proteomes" id="UP000235145">
    <property type="component" value="Unassembled WGS sequence"/>
</dbReference>
<accession>A0A9R1WL80</accession>
<evidence type="ECO:0000313" key="2">
    <source>
        <dbReference type="Proteomes" id="UP000235145"/>
    </source>
</evidence>
<sequence>MTLQLRNGKTLHGEGKGTSPECWYAKATQVKLCGFSDSDWAGYNDDRRSVSASVFTLGTGVVTWSSKKQECTALSSTKVVYVSLTAVACQAM</sequence>
<organism evidence="1 2">
    <name type="scientific">Lactuca sativa</name>
    <name type="common">Garden lettuce</name>
    <dbReference type="NCBI Taxonomy" id="4236"/>
    <lineage>
        <taxon>Eukaryota</taxon>
        <taxon>Viridiplantae</taxon>
        <taxon>Streptophyta</taxon>
        <taxon>Embryophyta</taxon>
        <taxon>Tracheophyta</taxon>
        <taxon>Spermatophyta</taxon>
        <taxon>Magnoliopsida</taxon>
        <taxon>eudicotyledons</taxon>
        <taxon>Gunneridae</taxon>
        <taxon>Pentapetalae</taxon>
        <taxon>asterids</taxon>
        <taxon>campanulids</taxon>
        <taxon>Asterales</taxon>
        <taxon>Asteraceae</taxon>
        <taxon>Cichorioideae</taxon>
        <taxon>Cichorieae</taxon>
        <taxon>Lactucinae</taxon>
        <taxon>Lactuca</taxon>
    </lineage>
</organism>
<dbReference type="PANTHER" id="PTHR11439:SF463">
    <property type="entry name" value="REVERSE TRANSCRIPTASE TY1_COPIA-TYPE DOMAIN-CONTAINING PROTEIN"/>
    <property type="match status" value="1"/>
</dbReference>
<dbReference type="EMBL" id="NBSK02000001">
    <property type="protein sequence ID" value="KAJ0224501.1"/>
    <property type="molecule type" value="Genomic_DNA"/>
</dbReference>
<dbReference type="PANTHER" id="PTHR11439">
    <property type="entry name" value="GAG-POL-RELATED RETROTRANSPOSON"/>
    <property type="match status" value="1"/>
</dbReference>
<gene>
    <name evidence="1" type="ORF">LSAT_V11C100001550</name>
</gene>
<dbReference type="CDD" id="cd09272">
    <property type="entry name" value="RNase_HI_RT_Ty1"/>
    <property type="match status" value="1"/>
</dbReference>
<dbReference type="AlphaFoldDB" id="A0A9R1WL80"/>
<proteinExistence type="predicted"/>
<name>A0A9R1WL80_LACSA</name>
<evidence type="ECO:0000313" key="1">
    <source>
        <dbReference type="EMBL" id="KAJ0224501.1"/>
    </source>
</evidence>